<keyword evidence="1" id="KW-0472">Membrane</keyword>
<keyword evidence="3" id="KW-1185">Reference proteome</keyword>
<evidence type="ECO:0000256" key="1">
    <source>
        <dbReference type="SAM" id="Phobius"/>
    </source>
</evidence>
<dbReference type="Pfam" id="PF07332">
    <property type="entry name" value="Phage_holin_3_6"/>
    <property type="match status" value="1"/>
</dbReference>
<name>A0A7Z0A7A1_9MICO</name>
<dbReference type="InterPro" id="IPR009937">
    <property type="entry name" value="Phage_holin_3_6"/>
</dbReference>
<feature type="transmembrane region" description="Helical" evidence="1">
    <location>
        <begin position="43"/>
        <end position="67"/>
    </location>
</feature>
<comment type="caution">
    <text evidence="2">The sequence shown here is derived from an EMBL/GenBank/DDBJ whole genome shotgun (WGS) entry which is preliminary data.</text>
</comment>
<dbReference type="AlphaFoldDB" id="A0A7Z0A7A1"/>
<accession>A0A7Z0A7A1</accession>
<evidence type="ECO:0000313" key="3">
    <source>
        <dbReference type="Proteomes" id="UP000539111"/>
    </source>
</evidence>
<feature type="transmembrane region" description="Helical" evidence="1">
    <location>
        <begin position="73"/>
        <end position="96"/>
    </location>
</feature>
<dbReference type="RefSeq" id="WP_179424652.1">
    <property type="nucleotide sequence ID" value="NZ_JACBZP010000001.1"/>
</dbReference>
<reference evidence="2 3" key="1">
    <citation type="submission" date="2020-07" db="EMBL/GenBank/DDBJ databases">
        <title>Sequencing the genomes of 1000 actinobacteria strains.</title>
        <authorList>
            <person name="Klenk H.-P."/>
        </authorList>
    </citation>
    <scope>NUCLEOTIDE SEQUENCE [LARGE SCALE GENOMIC DNA]</scope>
    <source>
        <strain evidence="2 3">DSM 26341</strain>
    </source>
</reference>
<dbReference type="Proteomes" id="UP000539111">
    <property type="component" value="Unassembled WGS sequence"/>
</dbReference>
<protein>
    <submittedName>
        <fullName evidence="2">VIT1/CCC1 family predicted Fe2+/Mn2+ transporter</fullName>
    </submittedName>
</protein>
<keyword evidence="1" id="KW-1133">Transmembrane helix</keyword>
<gene>
    <name evidence="2" type="ORF">BJY26_000040</name>
</gene>
<keyword evidence="1" id="KW-0812">Transmembrane</keyword>
<organism evidence="2 3">
    <name type="scientific">Spelaeicoccus albus</name>
    <dbReference type="NCBI Taxonomy" id="1280376"/>
    <lineage>
        <taxon>Bacteria</taxon>
        <taxon>Bacillati</taxon>
        <taxon>Actinomycetota</taxon>
        <taxon>Actinomycetes</taxon>
        <taxon>Micrococcales</taxon>
        <taxon>Brevibacteriaceae</taxon>
        <taxon>Spelaeicoccus</taxon>
    </lineage>
</organism>
<dbReference type="EMBL" id="JACBZP010000001">
    <property type="protein sequence ID" value="NYI65734.1"/>
    <property type="molecule type" value="Genomic_DNA"/>
</dbReference>
<sequence length="134" mass="13756">MAQRSLKQILREITGDFKTLAQEEKSLATAEVKSGATKLGIGGGLLVGALFFVLLAVIILLFAASAGLHAAGLAWWLSFLIIGVALIVLGAILALIGLPFLKKGKPVPTQAINGAKSTLNAVKSAAKNPSGPQV</sequence>
<evidence type="ECO:0000313" key="2">
    <source>
        <dbReference type="EMBL" id="NYI65734.1"/>
    </source>
</evidence>
<proteinExistence type="predicted"/>